<feature type="domain" description="Dof-type" evidence="11">
    <location>
        <begin position="104"/>
        <end position="158"/>
    </location>
</feature>
<sequence length="400" mass="44396">MVLPMALLPHSPSPPPIPSRHVSSTPTPCISLRGCDTPQGLPNPMHPHVHGMHTHFQDHHVHHLMCIQINFTPTLNVCFGSSSFTCVCFVVMESGWKPEVEISPNCPRCGSSNTKFCYYNNYSLTQPRYFCKGCRRYWTKGGSLRNVPVGGGCRKNRRGNKTLLRQSIDGFTFKNSLPPCGNVTDHNNNPIGHSYDPRIRTSSASSSSSVVSDGPHIDLALVYANFLNQKPNSEARVESTNPDQVQTVFYPSLENNSRLSNTVVVGPNTLPEELGLTGCLNLPEQQPQTHSSEANNNHNQMCYGEFNTMQTLHQKDGIDQQCSNHGGGAMNFELPPLPGEEEVSHDHHMMWSNSEMMINHHHAFQVTQPPLLGPDVHDADLLIGNWSSFDLPRDASFSRP</sequence>
<dbReference type="GO" id="GO:0003700">
    <property type="term" value="F:DNA-binding transcription factor activity"/>
    <property type="evidence" value="ECO:0007669"/>
    <property type="project" value="UniProtKB-UniRule"/>
</dbReference>
<evidence type="ECO:0000313" key="13">
    <source>
        <dbReference type="Proteomes" id="UP000289340"/>
    </source>
</evidence>
<evidence type="ECO:0000256" key="1">
    <source>
        <dbReference type="ARBA" id="ARBA00022723"/>
    </source>
</evidence>
<keyword evidence="13" id="KW-1185">Reference proteome</keyword>
<organism evidence="12 13">
    <name type="scientific">Glycine soja</name>
    <name type="common">Wild soybean</name>
    <dbReference type="NCBI Taxonomy" id="3848"/>
    <lineage>
        <taxon>Eukaryota</taxon>
        <taxon>Viridiplantae</taxon>
        <taxon>Streptophyta</taxon>
        <taxon>Embryophyta</taxon>
        <taxon>Tracheophyta</taxon>
        <taxon>Spermatophyta</taxon>
        <taxon>Magnoliopsida</taxon>
        <taxon>eudicotyledons</taxon>
        <taxon>Gunneridae</taxon>
        <taxon>Pentapetalae</taxon>
        <taxon>rosids</taxon>
        <taxon>fabids</taxon>
        <taxon>Fabales</taxon>
        <taxon>Fabaceae</taxon>
        <taxon>Papilionoideae</taxon>
        <taxon>50 kb inversion clade</taxon>
        <taxon>NPAAA clade</taxon>
        <taxon>indigoferoid/millettioid clade</taxon>
        <taxon>Phaseoleae</taxon>
        <taxon>Glycine</taxon>
        <taxon>Glycine subgen. Soja</taxon>
    </lineage>
</organism>
<accession>A0A445IJN5</accession>
<dbReference type="PROSITE" id="PS01361">
    <property type="entry name" value="ZF_DOF_1"/>
    <property type="match status" value="1"/>
</dbReference>
<dbReference type="InterPro" id="IPR045174">
    <property type="entry name" value="Dof"/>
</dbReference>
<proteinExistence type="predicted"/>
<dbReference type="PROSITE" id="PS50884">
    <property type="entry name" value="ZF_DOF_2"/>
    <property type="match status" value="1"/>
</dbReference>
<evidence type="ECO:0000256" key="7">
    <source>
        <dbReference type="ARBA" id="ARBA00023242"/>
    </source>
</evidence>
<keyword evidence="5 8" id="KW-0238">DNA-binding</keyword>
<gene>
    <name evidence="12" type="ORF">D0Y65_026368</name>
</gene>
<dbReference type="InterPro" id="IPR003851">
    <property type="entry name" value="Znf_Dof"/>
</dbReference>
<dbReference type="EMBL" id="QZWG01000010">
    <property type="protein sequence ID" value="RZB86268.1"/>
    <property type="molecule type" value="Genomic_DNA"/>
</dbReference>
<feature type="region of interest" description="Disordered" evidence="10">
    <location>
        <begin position="186"/>
        <end position="210"/>
    </location>
</feature>
<evidence type="ECO:0000256" key="8">
    <source>
        <dbReference type="PROSITE-ProRule" id="PRU00071"/>
    </source>
</evidence>
<keyword evidence="7 8" id="KW-0539">Nucleus</keyword>
<keyword evidence="6 9" id="KW-0804">Transcription</keyword>
<comment type="subcellular location">
    <subcellularLocation>
        <location evidence="8 9">Nucleus</location>
    </subcellularLocation>
</comment>
<dbReference type="PANTHER" id="PTHR31992:SF111">
    <property type="entry name" value="DOF ZINC FINGER PROTEIN DOF3.5"/>
    <property type="match status" value="1"/>
</dbReference>
<evidence type="ECO:0000256" key="5">
    <source>
        <dbReference type="ARBA" id="ARBA00023125"/>
    </source>
</evidence>
<evidence type="ECO:0000259" key="11">
    <source>
        <dbReference type="PROSITE" id="PS50884"/>
    </source>
</evidence>
<keyword evidence="2 8" id="KW-0863">Zinc-finger</keyword>
<dbReference type="PANTHER" id="PTHR31992">
    <property type="entry name" value="DOF ZINC FINGER PROTEIN DOF1.4-RELATED"/>
    <property type="match status" value="1"/>
</dbReference>
<evidence type="ECO:0000313" key="12">
    <source>
        <dbReference type="EMBL" id="RZB86268.1"/>
    </source>
</evidence>
<dbReference type="GO" id="GO:0003677">
    <property type="term" value="F:DNA binding"/>
    <property type="evidence" value="ECO:0007669"/>
    <property type="project" value="UniProtKB-UniRule"/>
</dbReference>
<keyword evidence="3 9" id="KW-0862">Zinc</keyword>
<evidence type="ECO:0000256" key="4">
    <source>
        <dbReference type="ARBA" id="ARBA00023015"/>
    </source>
</evidence>
<keyword evidence="1 9" id="KW-0479">Metal-binding</keyword>
<evidence type="ECO:0000256" key="9">
    <source>
        <dbReference type="RuleBase" id="RU369094"/>
    </source>
</evidence>
<comment type="function">
    <text evidence="9">Transcription factor that binds specifically to a 5'-AA[AG]G-3' consensus core sequence.</text>
</comment>
<keyword evidence="4 9" id="KW-0805">Transcription regulation</keyword>
<name>A0A445IJN5_GLYSO</name>
<protein>
    <recommendedName>
        <fullName evidence="9">Dof zinc finger protein</fullName>
    </recommendedName>
</protein>
<dbReference type="GO" id="GO:0005634">
    <property type="term" value="C:nucleus"/>
    <property type="evidence" value="ECO:0007669"/>
    <property type="project" value="UniProtKB-SubCell"/>
</dbReference>
<dbReference type="GO" id="GO:0008270">
    <property type="term" value="F:zinc ion binding"/>
    <property type="evidence" value="ECO:0007669"/>
    <property type="project" value="UniProtKB-KW"/>
</dbReference>
<reference evidence="12 13" key="1">
    <citation type="submission" date="2018-09" db="EMBL/GenBank/DDBJ databases">
        <title>A high-quality reference genome of wild soybean provides a powerful tool to mine soybean genomes.</title>
        <authorList>
            <person name="Xie M."/>
            <person name="Chung C.Y.L."/>
            <person name="Li M.-W."/>
            <person name="Wong F.-L."/>
            <person name="Chan T.-F."/>
            <person name="Lam H.-M."/>
        </authorList>
    </citation>
    <scope>NUCLEOTIDE SEQUENCE [LARGE SCALE GENOMIC DNA]</scope>
    <source>
        <strain evidence="13">cv. W05</strain>
        <tissue evidence="12">Hypocotyl of etiolated seedlings</tissue>
    </source>
</reference>
<evidence type="ECO:0000256" key="2">
    <source>
        <dbReference type="ARBA" id="ARBA00022771"/>
    </source>
</evidence>
<evidence type="ECO:0000256" key="6">
    <source>
        <dbReference type="ARBA" id="ARBA00023163"/>
    </source>
</evidence>
<dbReference type="AlphaFoldDB" id="A0A445IJN5"/>
<comment type="caution">
    <text evidence="12">The sequence shown here is derived from an EMBL/GenBank/DDBJ whole genome shotgun (WGS) entry which is preliminary data.</text>
</comment>
<evidence type="ECO:0000256" key="3">
    <source>
        <dbReference type="ARBA" id="ARBA00022833"/>
    </source>
</evidence>
<dbReference type="Proteomes" id="UP000289340">
    <property type="component" value="Chromosome 10"/>
</dbReference>
<dbReference type="Pfam" id="PF02701">
    <property type="entry name" value="Zn_ribbon_Dof"/>
    <property type="match status" value="1"/>
</dbReference>
<evidence type="ECO:0000256" key="10">
    <source>
        <dbReference type="SAM" id="MobiDB-lite"/>
    </source>
</evidence>